<reference evidence="3" key="1">
    <citation type="submission" date="2015-12" db="EMBL/GenBank/DDBJ databases">
        <title>Update maize B73 reference genome by single molecule sequencing technologies.</title>
        <authorList>
            <consortium name="Maize Genome Sequencing Project"/>
            <person name="Ware D."/>
        </authorList>
    </citation>
    <scope>NUCLEOTIDE SEQUENCE [LARGE SCALE GENOMIC DNA]</scope>
    <source>
        <strain evidence="3">cv. B73</strain>
    </source>
</reference>
<evidence type="ECO:0007829" key="4">
    <source>
        <dbReference type="PeptideAtlas" id="A0A804M2S4"/>
    </source>
</evidence>
<evidence type="ECO:0000313" key="3">
    <source>
        <dbReference type="Proteomes" id="UP000007305"/>
    </source>
</evidence>
<keyword evidence="3" id="KW-1185">Reference proteome</keyword>
<dbReference type="Gramene" id="Zm00001eb054840_T003">
    <property type="protein sequence ID" value="Zm00001eb054840_P003"/>
    <property type="gene ID" value="Zm00001eb054840"/>
</dbReference>
<evidence type="ECO:0000313" key="2">
    <source>
        <dbReference type="EnsemblPlants" id="Zm00001eb054840_P003"/>
    </source>
</evidence>
<proteinExistence type="evidence at protein level"/>
<dbReference type="Proteomes" id="UP000007305">
    <property type="component" value="Chromosome 1"/>
</dbReference>
<dbReference type="FunCoup" id="A0A804M2S4">
    <property type="interactions" value="2579"/>
</dbReference>
<sequence>MAFWQTRDFLFCGICGTLLTFDSVRSASCPLCGFKRDAKEIEGKEIQYTMTAEDIRRGLKTQTEDVVGQRPVTNKACPKCDHPKAEFYNIQQMRERRRSTCVKDAAVISKTNEELSYHFYGYMALVPKKFPALTD</sequence>
<reference evidence="2" key="3">
    <citation type="submission" date="2021-05" db="UniProtKB">
        <authorList>
            <consortium name="EnsemblPlants"/>
        </authorList>
    </citation>
    <scope>IDENTIFICATION</scope>
    <source>
        <strain evidence="2">cv. B73</strain>
    </source>
</reference>
<dbReference type="AlphaFoldDB" id="A0A804M2S4"/>
<evidence type="ECO:0008006" key="5">
    <source>
        <dbReference type="Google" id="ProtNLM"/>
    </source>
</evidence>
<name>A0A804M2S4_MAIZE</name>
<dbReference type="InParanoid" id="A0A804M2S4"/>
<feature type="signal peptide" evidence="1">
    <location>
        <begin position="1"/>
        <end position="26"/>
    </location>
</feature>
<protein>
    <recommendedName>
        <fullName evidence="5">DNA-directed RNA polymerase subunit</fullName>
    </recommendedName>
</protein>
<keyword evidence="1" id="KW-0732">Signal</keyword>
<accession>A0A804M2S4</accession>
<reference evidence="2" key="2">
    <citation type="submission" date="2019-07" db="EMBL/GenBank/DDBJ databases">
        <authorList>
            <person name="Seetharam A."/>
            <person name="Woodhouse M."/>
            <person name="Cannon E."/>
        </authorList>
    </citation>
    <scope>NUCLEOTIDE SEQUENCE [LARGE SCALE GENOMIC DNA]</scope>
    <source>
        <strain evidence="2">cv. B73</strain>
    </source>
</reference>
<feature type="chain" id="PRO_5032279846" description="DNA-directed RNA polymerase subunit" evidence="1">
    <location>
        <begin position="27"/>
        <end position="135"/>
    </location>
</feature>
<dbReference type="EnsemblPlants" id="Zm00001eb054840_T003">
    <property type="protein sequence ID" value="Zm00001eb054840_P003"/>
    <property type="gene ID" value="Zm00001eb054840"/>
</dbReference>
<organism evidence="2 3">
    <name type="scientific">Zea mays</name>
    <name type="common">Maize</name>
    <dbReference type="NCBI Taxonomy" id="4577"/>
    <lineage>
        <taxon>Eukaryota</taxon>
        <taxon>Viridiplantae</taxon>
        <taxon>Streptophyta</taxon>
        <taxon>Embryophyta</taxon>
        <taxon>Tracheophyta</taxon>
        <taxon>Spermatophyta</taxon>
        <taxon>Magnoliopsida</taxon>
        <taxon>Liliopsida</taxon>
        <taxon>Poales</taxon>
        <taxon>Poaceae</taxon>
        <taxon>PACMAD clade</taxon>
        <taxon>Panicoideae</taxon>
        <taxon>Andropogonodae</taxon>
        <taxon>Andropogoneae</taxon>
        <taxon>Tripsacinae</taxon>
        <taxon>Zea</taxon>
    </lineage>
</organism>
<evidence type="ECO:0000256" key="1">
    <source>
        <dbReference type="SAM" id="SignalP"/>
    </source>
</evidence>
<keyword evidence="4" id="KW-1267">Proteomics identification</keyword>